<keyword evidence="1" id="KW-0812">Transmembrane</keyword>
<dbReference type="PROSITE" id="PS51257">
    <property type="entry name" value="PROKAR_LIPOPROTEIN"/>
    <property type="match status" value="1"/>
</dbReference>
<organism evidence="2 3">
    <name type="scientific">Aegilops tauschii subsp. strangulata</name>
    <name type="common">Goatgrass</name>
    <dbReference type="NCBI Taxonomy" id="200361"/>
    <lineage>
        <taxon>Eukaryota</taxon>
        <taxon>Viridiplantae</taxon>
        <taxon>Streptophyta</taxon>
        <taxon>Embryophyta</taxon>
        <taxon>Tracheophyta</taxon>
        <taxon>Spermatophyta</taxon>
        <taxon>Magnoliopsida</taxon>
        <taxon>Liliopsida</taxon>
        <taxon>Poales</taxon>
        <taxon>Poaceae</taxon>
        <taxon>BOP clade</taxon>
        <taxon>Pooideae</taxon>
        <taxon>Triticodae</taxon>
        <taxon>Triticeae</taxon>
        <taxon>Triticinae</taxon>
        <taxon>Aegilops</taxon>
    </lineage>
</organism>
<feature type="transmembrane region" description="Helical" evidence="1">
    <location>
        <begin position="12"/>
        <end position="33"/>
    </location>
</feature>
<reference evidence="2" key="3">
    <citation type="journal article" date="2017" name="Nature">
        <title>Genome sequence of the progenitor of the wheat D genome Aegilops tauschii.</title>
        <authorList>
            <person name="Luo M.C."/>
            <person name="Gu Y.Q."/>
            <person name="Puiu D."/>
            <person name="Wang H."/>
            <person name="Twardziok S.O."/>
            <person name="Deal K.R."/>
            <person name="Huo N."/>
            <person name="Zhu T."/>
            <person name="Wang L."/>
            <person name="Wang Y."/>
            <person name="McGuire P.E."/>
            <person name="Liu S."/>
            <person name="Long H."/>
            <person name="Ramasamy R.K."/>
            <person name="Rodriguez J.C."/>
            <person name="Van S.L."/>
            <person name="Yuan L."/>
            <person name="Wang Z."/>
            <person name="Xia Z."/>
            <person name="Xiao L."/>
            <person name="Anderson O.D."/>
            <person name="Ouyang S."/>
            <person name="Liang Y."/>
            <person name="Zimin A.V."/>
            <person name="Pertea G."/>
            <person name="Qi P."/>
            <person name="Bennetzen J.L."/>
            <person name="Dai X."/>
            <person name="Dawson M.W."/>
            <person name="Muller H.G."/>
            <person name="Kugler K."/>
            <person name="Rivarola-Duarte L."/>
            <person name="Spannagl M."/>
            <person name="Mayer K.F.X."/>
            <person name="Lu F.H."/>
            <person name="Bevan M.W."/>
            <person name="Leroy P."/>
            <person name="Li P."/>
            <person name="You F.M."/>
            <person name="Sun Q."/>
            <person name="Liu Z."/>
            <person name="Lyons E."/>
            <person name="Wicker T."/>
            <person name="Salzberg S.L."/>
            <person name="Devos K.M."/>
            <person name="Dvorak J."/>
        </authorList>
    </citation>
    <scope>NUCLEOTIDE SEQUENCE [LARGE SCALE GENOMIC DNA]</scope>
    <source>
        <strain evidence="2">cv. AL8/78</strain>
    </source>
</reference>
<reference evidence="2" key="4">
    <citation type="submission" date="2019-03" db="UniProtKB">
        <authorList>
            <consortium name="EnsemblPlants"/>
        </authorList>
    </citation>
    <scope>IDENTIFICATION</scope>
</reference>
<reference evidence="2" key="5">
    <citation type="journal article" date="2021" name="G3 (Bethesda)">
        <title>Aegilops tauschii genome assembly Aet v5.0 features greater sequence contiguity and improved annotation.</title>
        <authorList>
            <person name="Wang L."/>
            <person name="Zhu T."/>
            <person name="Rodriguez J.C."/>
            <person name="Deal K.R."/>
            <person name="Dubcovsky J."/>
            <person name="McGuire P.E."/>
            <person name="Lux T."/>
            <person name="Spannagl M."/>
            <person name="Mayer K.F.X."/>
            <person name="Baldrich P."/>
            <person name="Meyers B.C."/>
            <person name="Huo N."/>
            <person name="Gu Y.Q."/>
            <person name="Zhou H."/>
            <person name="Devos K.M."/>
            <person name="Bennetzen J.L."/>
            <person name="Unver T."/>
            <person name="Budak H."/>
            <person name="Gulick P.J."/>
            <person name="Galiba G."/>
            <person name="Kalapos B."/>
            <person name="Nelson D.R."/>
            <person name="Li P."/>
            <person name="You F.M."/>
            <person name="Luo M.C."/>
            <person name="Dvorak J."/>
        </authorList>
    </citation>
    <scope>NUCLEOTIDE SEQUENCE [LARGE SCALE GENOMIC DNA]</scope>
    <source>
        <strain evidence="2">cv. AL8/78</strain>
    </source>
</reference>
<name>A0A453NEI2_AEGTS</name>
<reference evidence="3" key="2">
    <citation type="journal article" date="2017" name="Nat. Plants">
        <title>The Aegilops tauschii genome reveals multiple impacts of transposons.</title>
        <authorList>
            <person name="Zhao G."/>
            <person name="Zou C."/>
            <person name="Li K."/>
            <person name="Wang K."/>
            <person name="Li T."/>
            <person name="Gao L."/>
            <person name="Zhang X."/>
            <person name="Wang H."/>
            <person name="Yang Z."/>
            <person name="Liu X."/>
            <person name="Jiang W."/>
            <person name="Mao L."/>
            <person name="Kong X."/>
            <person name="Jiao Y."/>
            <person name="Jia J."/>
        </authorList>
    </citation>
    <scope>NUCLEOTIDE SEQUENCE [LARGE SCALE GENOMIC DNA]</scope>
    <source>
        <strain evidence="3">cv. AL8/78</strain>
    </source>
</reference>
<dbReference type="Gramene" id="AET6Gv20343300.5">
    <property type="protein sequence ID" value="AET6Gv20343300.5"/>
    <property type="gene ID" value="AET6Gv20343300"/>
</dbReference>
<keyword evidence="3" id="KW-1185">Reference proteome</keyword>
<keyword evidence="1" id="KW-0472">Membrane</keyword>
<evidence type="ECO:0000256" key="1">
    <source>
        <dbReference type="SAM" id="Phobius"/>
    </source>
</evidence>
<dbReference type="AlphaFoldDB" id="A0A453NEI2"/>
<evidence type="ECO:0000313" key="2">
    <source>
        <dbReference type="EnsemblPlants" id="AET6Gv20343300.5"/>
    </source>
</evidence>
<sequence>MRSCWSLHGTASVHGGLVLINCALYACCFWVLMFSSYCDGYVWIALLSNNFSAHS</sequence>
<dbReference type="EnsemblPlants" id="AET6Gv20343300.5">
    <property type="protein sequence ID" value="AET6Gv20343300.5"/>
    <property type="gene ID" value="AET6Gv20343300"/>
</dbReference>
<accession>A0A453NEI2</accession>
<proteinExistence type="predicted"/>
<protein>
    <submittedName>
        <fullName evidence="2">Uncharacterized protein</fullName>
    </submittedName>
</protein>
<dbReference type="Proteomes" id="UP000015105">
    <property type="component" value="Chromosome 6D"/>
</dbReference>
<evidence type="ECO:0000313" key="3">
    <source>
        <dbReference type="Proteomes" id="UP000015105"/>
    </source>
</evidence>
<reference evidence="3" key="1">
    <citation type="journal article" date="2014" name="Science">
        <title>Ancient hybridizations among the ancestral genomes of bread wheat.</title>
        <authorList>
            <consortium name="International Wheat Genome Sequencing Consortium,"/>
            <person name="Marcussen T."/>
            <person name="Sandve S.R."/>
            <person name="Heier L."/>
            <person name="Spannagl M."/>
            <person name="Pfeifer M."/>
            <person name="Jakobsen K.S."/>
            <person name="Wulff B.B."/>
            <person name="Steuernagel B."/>
            <person name="Mayer K.F."/>
            <person name="Olsen O.A."/>
        </authorList>
    </citation>
    <scope>NUCLEOTIDE SEQUENCE [LARGE SCALE GENOMIC DNA]</scope>
    <source>
        <strain evidence="3">cv. AL8/78</strain>
    </source>
</reference>
<keyword evidence="1" id="KW-1133">Transmembrane helix</keyword>